<sequence>MATQQQASESHPGEGTRNVPRSDSSPDNNPKCLDTSLNFFYINFCNIRSLRSNFQFVEYHLSTKPYLLFLTETQLSEAIDSSPFRVPSYFLYSHFRFKAGCCVYISIIGRFNVHHQLWLSSPFTDYPGELAFNFAIHHDLEQLMQHPTRITDRHEDTPNILDLFLTSNPSAYDVTLSSPLESYDHNLITVSCPISPILSQDPPKRRCLWLFASASWGELRKYYVDFPWSDYCFRVRDLSFCGERITEVIESGMEAYIPHSFSQPKPSKPWFNSACSRAIHDREVVHKRYLSLPSPK</sequence>
<evidence type="ECO:0000313" key="3">
    <source>
        <dbReference type="Proteomes" id="UP000324222"/>
    </source>
</evidence>
<dbReference type="Gene3D" id="3.60.10.10">
    <property type="entry name" value="Endonuclease/exonuclease/phosphatase"/>
    <property type="match status" value="1"/>
</dbReference>
<dbReference type="EMBL" id="VSRR010018684">
    <property type="protein sequence ID" value="MPC61598.1"/>
    <property type="molecule type" value="Genomic_DNA"/>
</dbReference>
<evidence type="ECO:0000313" key="2">
    <source>
        <dbReference type="EMBL" id="MPC61598.1"/>
    </source>
</evidence>
<organism evidence="2 3">
    <name type="scientific">Portunus trituberculatus</name>
    <name type="common">Swimming crab</name>
    <name type="synonym">Neptunus trituberculatus</name>
    <dbReference type="NCBI Taxonomy" id="210409"/>
    <lineage>
        <taxon>Eukaryota</taxon>
        <taxon>Metazoa</taxon>
        <taxon>Ecdysozoa</taxon>
        <taxon>Arthropoda</taxon>
        <taxon>Crustacea</taxon>
        <taxon>Multicrustacea</taxon>
        <taxon>Malacostraca</taxon>
        <taxon>Eumalacostraca</taxon>
        <taxon>Eucarida</taxon>
        <taxon>Decapoda</taxon>
        <taxon>Pleocyemata</taxon>
        <taxon>Brachyura</taxon>
        <taxon>Eubrachyura</taxon>
        <taxon>Portunoidea</taxon>
        <taxon>Portunidae</taxon>
        <taxon>Portuninae</taxon>
        <taxon>Portunus</taxon>
    </lineage>
</organism>
<gene>
    <name evidence="2" type="ORF">E2C01_055672</name>
</gene>
<dbReference type="Proteomes" id="UP000324222">
    <property type="component" value="Unassembled WGS sequence"/>
</dbReference>
<protein>
    <submittedName>
        <fullName evidence="2">Uncharacterized protein</fullName>
    </submittedName>
</protein>
<dbReference type="InterPro" id="IPR036691">
    <property type="entry name" value="Endo/exonu/phosph_ase_sf"/>
</dbReference>
<dbReference type="AlphaFoldDB" id="A0A5B7GXK3"/>
<feature type="compositionally biased region" description="Polar residues" evidence="1">
    <location>
        <begin position="19"/>
        <end position="28"/>
    </location>
</feature>
<name>A0A5B7GXK3_PORTR</name>
<feature type="region of interest" description="Disordered" evidence="1">
    <location>
        <begin position="1"/>
        <end position="29"/>
    </location>
</feature>
<comment type="caution">
    <text evidence="2">The sequence shown here is derived from an EMBL/GenBank/DDBJ whole genome shotgun (WGS) entry which is preliminary data.</text>
</comment>
<proteinExistence type="predicted"/>
<keyword evidence="3" id="KW-1185">Reference proteome</keyword>
<evidence type="ECO:0000256" key="1">
    <source>
        <dbReference type="SAM" id="MobiDB-lite"/>
    </source>
</evidence>
<dbReference type="SUPFAM" id="SSF56219">
    <property type="entry name" value="DNase I-like"/>
    <property type="match status" value="1"/>
</dbReference>
<reference evidence="2 3" key="1">
    <citation type="submission" date="2019-05" db="EMBL/GenBank/DDBJ databases">
        <title>Another draft genome of Portunus trituberculatus and its Hox gene families provides insights of decapod evolution.</title>
        <authorList>
            <person name="Jeong J.-H."/>
            <person name="Song I."/>
            <person name="Kim S."/>
            <person name="Choi T."/>
            <person name="Kim D."/>
            <person name="Ryu S."/>
            <person name="Kim W."/>
        </authorList>
    </citation>
    <scope>NUCLEOTIDE SEQUENCE [LARGE SCALE GENOMIC DNA]</scope>
    <source>
        <tissue evidence="2">Muscle</tissue>
    </source>
</reference>
<accession>A0A5B7GXK3</accession>